<protein>
    <submittedName>
        <fullName evidence="1">Uncharacterized protein</fullName>
    </submittedName>
</protein>
<dbReference type="EMBL" id="VOPY01000003">
    <property type="protein sequence ID" value="TXC68269.1"/>
    <property type="molecule type" value="Genomic_DNA"/>
</dbReference>
<sequence length="195" mass="22390">MSLDASSYFNHLRTYLFADYVIDDGSSGAVTLTEKYFLAGETKKRTRKVVLPFKGKAFAIKLDGMPDRLFHFLDDNGKPWSKRCDFVIFQCTRKVVNAYLFEFKTKSLDPSSIIDQLKSGEHWCACLRKVVHQYTGDDRKLRLRKFVCTENDNPAAYLDGTGHYLARDPSIRHYHYDALAGLTLDQLDNTSIRTV</sequence>
<comment type="caution">
    <text evidence="1">The sequence shown here is derived from an EMBL/GenBank/DDBJ whole genome shotgun (WGS) entry which is preliminary data.</text>
</comment>
<evidence type="ECO:0000313" key="1">
    <source>
        <dbReference type="EMBL" id="TXC68269.1"/>
    </source>
</evidence>
<organism evidence="1 2">
    <name type="scientific">Flavisphingopyxis soli</name>
    <dbReference type="NCBI Taxonomy" id="2601267"/>
    <lineage>
        <taxon>Bacteria</taxon>
        <taxon>Pseudomonadati</taxon>
        <taxon>Pseudomonadota</taxon>
        <taxon>Alphaproteobacteria</taxon>
        <taxon>Sphingomonadales</taxon>
        <taxon>Sphingopyxidaceae</taxon>
        <taxon>Flavisphingopyxis</taxon>
    </lineage>
</organism>
<reference evidence="1 2" key="1">
    <citation type="submission" date="2019-08" db="EMBL/GenBank/DDBJ databases">
        <title>Sphingorhabdus soil sp. nov., isolated from arctic soil.</title>
        <authorList>
            <person name="Liu Y."/>
        </authorList>
    </citation>
    <scope>NUCLEOTIDE SEQUENCE [LARGE SCALE GENOMIC DNA]</scope>
    <source>
        <strain evidence="1 2">D-2Q-5-6</strain>
    </source>
</reference>
<keyword evidence="2" id="KW-1185">Reference proteome</keyword>
<gene>
    <name evidence="1" type="ORF">FSZ31_11325</name>
</gene>
<evidence type="ECO:0000313" key="2">
    <source>
        <dbReference type="Proteomes" id="UP000321129"/>
    </source>
</evidence>
<name>A0A5C6U683_9SPHN</name>
<dbReference type="Proteomes" id="UP000321129">
    <property type="component" value="Unassembled WGS sequence"/>
</dbReference>
<proteinExistence type="predicted"/>
<accession>A0A5C6U683</accession>
<dbReference type="OrthoDB" id="7056767at2"/>
<dbReference type="RefSeq" id="WP_147123503.1">
    <property type="nucleotide sequence ID" value="NZ_VOPY01000003.1"/>
</dbReference>
<dbReference type="AlphaFoldDB" id="A0A5C6U683"/>